<dbReference type="PANTHER" id="PTHR37692">
    <property type="entry name" value="HYPOTHETICAL MEMBRANE SPANNING PROTEIN"/>
    <property type="match status" value="1"/>
</dbReference>
<dbReference type="STRING" id="470826.SAMN04488027_102184"/>
<feature type="transmembrane region" description="Helical" evidence="1">
    <location>
        <begin position="80"/>
        <end position="97"/>
    </location>
</feature>
<dbReference type="Pfam" id="PF04238">
    <property type="entry name" value="DUF420"/>
    <property type="match status" value="1"/>
</dbReference>
<dbReference type="OrthoDB" id="9811380at2"/>
<evidence type="ECO:0000313" key="3">
    <source>
        <dbReference type="Proteomes" id="UP000199296"/>
    </source>
</evidence>
<feature type="transmembrane region" description="Helical" evidence="1">
    <location>
        <begin position="45"/>
        <end position="68"/>
    </location>
</feature>
<evidence type="ECO:0000313" key="2">
    <source>
        <dbReference type="EMBL" id="SDG49043.1"/>
    </source>
</evidence>
<feature type="transmembrane region" description="Helical" evidence="1">
    <location>
        <begin position="160"/>
        <end position="178"/>
    </location>
</feature>
<dbReference type="RefSeq" id="WP_093365226.1">
    <property type="nucleotide sequence ID" value="NZ_FNCW01000002.1"/>
</dbReference>
<dbReference type="Proteomes" id="UP000199296">
    <property type="component" value="Unassembled WGS sequence"/>
</dbReference>
<name>A0A1G7UNG1_9FLAO</name>
<dbReference type="AlphaFoldDB" id="A0A1G7UNG1"/>
<dbReference type="EMBL" id="FNCW01000002">
    <property type="protein sequence ID" value="SDG49043.1"/>
    <property type="molecule type" value="Genomic_DNA"/>
</dbReference>
<keyword evidence="3" id="KW-1185">Reference proteome</keyword>
<accession>A0A1G7UNG1</accession>
<keyword evidence="1" id="KW-0472">Membrane</keyword>
<proteinExistence type="predicted"/>
<sequence>MKATLSKSDRTIVPIIIGLSVVVPVVVVVLMNLPTRYDLLGLEVGSFPFFHALINGMTAILLFLGYAFIRNGKKIAHRNVMITAFGLSALFLVSYVISKISNEPVPYGGEGMLRYVYFFILITHIALSAIIIPLVLFTMYRGLTGEYSKHKKIARWTFPIWMYVAITGVLVYLFMLPYY</sequence>
<keyword evidence="1" id="KW-0812">Transmembrane</keyword>
<feature type="transmembrane region" description="Helical" evidence="1">
    <location>
        <begin position="12"/>
        <end position="33"/>
    </location>
</feature>
<reference evidence="2 3" key="1">
    <citation type="submission" date="2016-10" db="EMBL/GenBank/DDBJ databases">
        <authorList>
            <person name="de Groot N.N."/>
        </authorList>
    </citation>
    <scope>NUCLEOTIDE SEQUENCE [LARGE SCALE GENOMIC DNA]</scope>
    <source>
        <strain evidence="2 3">DSM 19803</strain>
    </source>
</reference>
<dbReference type="InterPro" id="IPR007352">
    <property type="entry name" value="DUF420"/>
</dbReference>
<keyword evidence="1" id="KW-1133">Transmembrane helix</keyword>
<gene>
    <name evidence="2" type="ORF">SAMN04488027_102184</name>
</gene>
<evidence type="ECO:0000256" key="1">
    <source>
        <dbReference type="SAM" id="Phobius"/>
    </source>
</evidence>
<protein>
    <submittedName>
        <fullName evidence="2">Putative membrane protein</fullName>
    </submittedName>
</protein>
<organism evidence="2 3">
    <name type="scientific">Psychroflexus sediminis</name>
    <dbReference type="NCBI Taxonomy" id="470826"/>
    <lineage>
        <taxon>Bacteria</taxon>
        <taxon>Pseudomonadati</taxon>
        <taxon>Bacteroidota</taxon>
        <taxon>Flavobacteriia</taxon>
        <taxon>Flavobacteriales</taxon>
        <taxon>Flavobacteriaceae</taxon>
        <taxon>Psychroflexus</taxon>
    </lineage>
</organism>
<feature type="transmembrane region" description="Helical" evidence="1">
    <location>
        <begin position="117"/>
        <end position="140"/>
    </location>
</feature>
<dbReference type="PANTHER" id="PTHR37692:SF1">
    <property type="entry name" value="DUF420 DOMAIN-CONTAINING PROTEIN"/>
    <property type="match status" value="1"/>
</dbReference>